<evidence type="ECO:0000256" key="5">
    <source>
        <dbReference type="SAM" id="MobiDB-lite"/>
    </source>
</evidence>
<protein>
    <submittedName>
        <fullName evidence="8">RDD family protein</fullName>
    </submittedName>
</protein>
<evidence type="ECO:0000256" key="1">
    <source>
        <dbReference type="ARBA" id="ARBA00004141"/>
    </source>
</evidence>
<evidence type="ECO:0000259" key="7">
    <source>
        <dbReference type="Pfam" id="PF06271"/>
    </source>
</evidence>
<organism evidence="8 9">
    <name type="scientific">Kitasatospora xanthocidica</name>
    <dbReference type="NCBI Taxonomy" id="83382"/>
    <lineage>
        <taxon>Bacteria</taxon>
        <taxon>Bacillati</taxon>
        <taxon>Actinomycetota</taxon>
        <taxon>Actinomycetes</taxon>
        <taxon>Kitasatosporales</taxon>
        <taxon>Streptomycetaceae</taxon>
        <taxon>Kitasatospora</taxon>
    </lineage>
</organism>
<keyword evidence="2 6" id="KW-0812">Transmembrane</keyword>
<dbReference type="AlphaFoldDB" id="A0A372ZVJ2"/>
<keyword evidence="9" id="KW-1185">Reference proteome</keyword>
<evidence type="ECO:0000256" key="2">
    <source>
        <dbReference type="ARBA" id="ARBA00022692"/>
    </source>
</evidence>
<dbReference type="PANTHER" id="PTHR38480:SF1">
    <property type="entry name" value="SLR0254 PROTEIN"/>
    <property type="match status" value="1"/>
</dbReference>
<accession>A0A372ZVJ2</accession>
<dbReference type="GO" id="GO:0016020">
    <property type="term" value="C:membrane"/>
    <property type="evidence" value="ECO:0007669"/>
    <property type="project" value="UniProtKB-SubCell"/>
</dbReference>
<dbReference type="EMBL" id="QVIG01000001">
    <property type="protein sequence ID" value="RGD59923.1"/>
    <property type="molecule type" value="Genomic_DNA"/>
</dbReference>
<keyword evidence="3 6" id="KW-1133">Transmembrane helix</keyword>
<feature type="transmembrane region" description="Helical" evidence="6">
    <location>
        <begin position="55"/>
        <end position="75"/>
    </location>
</feature>
<reference evidence="8 9" key="1">
    <citation type="submission" date="2018-08" db="EMBL/GenBank/DDBJ databases">
        <title>Diversity &amp; Physiological Properties of Lignin-Decomposing Actinobacteria from Soil.</title>
        <authorList>
            <person name="Roh S.G."/>
            <person name="Kim S.B."/>
        </authorList>
    </citation>
    <scope>NUCLEOTIDE SEQUENCE [LARGE SCALE GENOMIC DNA]</scope>
    <source>
        <strain evidence="8 9">MMS17-GH009</strain>
    </source>
</reference>
<evidence type="ECO:0000256" key="6">
    <source>
        <dbReference type="SAM" id="Phobius"/>
    </source>
</evidence>
<gene>
    <name evidence="8" type="ORF">DR950_20985</name>
</gene>
<evidence type="ECO:0000313" key="9">
    <source>
        <dbReference type="Proteomes" id="UP000263377"/>
    </source>
</evidence>
<dbReference type="InterPro" id="IPR010432">
    <property type="entry name" value="RDD"/>
</dbReference>
<feature type="compositionally biased region" description="Low complexity" evidence="5">
    <location>
        <begin position="319"/>
        <end position="331"/>
    </location>
</feature>
<evidence type="ECO:0000313" key="8">
    <source>
        <dbReference type="EMBL" id="RGD59923.1"/>
    </source>
</evidence>
<comment type="subcellular location">
    <subcellularLocation>
        <location evidence="1">Membrane</location>
        <topology evidence="1">Multi-pass membrane protein</topology>
    </subcellularLocation>
</comment>
<dbReference type="PANTHER" id="PTHR38480">
    <property type="entry name" value="SLR0254 PROTEIN"/>
    <property type="match status" value="1"/>
</dbReference>
<feature type="transmembrane region" description="Helical" evidence="6">
    <location>
        <begin position="23"/>
        <end position="49"/>
    </location>
</feature>
<dbReference type="Pfam" id="PF06271">
    <property type="entry name" value="RDD"/>
    <property type="match status" value="1"/>
</dbReference>
<name>A0A372ZVJ2_9ACTN</name>
<evidence type="ECO:0000256" key="3">
    <source>
        <dbReference type="ARBA" id="ARBA00022989"/>
    </source>
</evidence>
<proteinExistence type="predicted"/>
<comment type="caution">
    <text evidence="8">The sequence shown here is derived from an EMBL/GenBank/DDBJ whole genome shotgun (WGS) entry which is preliminary data.</text>
</comment>
<dbReference type="RefSeq" id="WP_117488073.1">
    <property type="nucleotide sequence ID" value="NZ_QVIG01000001.1"/>
</dbReference>
<dbReference type="Proteomes" id="UP000263377">
    <property type="component" value="Unassembled WGS sequence"/>
</dbReference>
<feature type="compositionally biased region" description="Pro residues" evidence="5">
    <location>
        <begin position="275"/>
        <end position="291"/>
    </location>
</feature>
<feature type="region of interest" description="Disordered" evidence="5">
    <location>
        <begin position="260"/>
        <end position="346"/>
    </location>
</feature>
<evidence type="ECO:0000256" key="4">
    <source>
        <dbReference type="ARBA" id="ARBA00023136"/>
    </source>
</evidence>
<feature type="domain" description="RDD" evidence="7">
    <location>
        <begin position="17"/>
        <end position="144"/>
    </location>
</feature>
<keyword evidence="4 6" id="KW-0472">Membrane</keyword>
<sequence length="346" mass="35614">MSDLVTGEAVVLGLQTAKLPSRALAIVIDLLVEFAALLVFTLLLSLALIGLDGAALAATMIGLMVFFLVAVPVMVETLTRGRSLGKAALGLRVVRTDGGPVRFRHSLVRGLVGFFEMIVLTGAPAVITSAVHSDGKRLGDIFAGTVVVRERTPGAGGSATPLPPVHPHLLQSMGHELVAMDLSAVPEPLWLAVRQLLGRTSQLDPAVMHRMSTRLAEDLSALIGHPIAPGLHPAAYLGAVLTERQRREWTRAQQQLWAAGPIPGRPIPAQAPAQVPAPRPASGPLPAPAPTGPADGRPVRVLGLPTQQPAPTAPPAPAAAPAAAPTAPTAPSFDKPAAGSGFAPPA</sequence>
<feature type="compositionally biased region" description="Low complexity" evidence="5">
    <location>
        <begin position="260"/>
        <end position="274"/>
    </location>
</feature>